<dbReference type="Gene3D" id="3.60.15.10">
    <property type="entry name" value="Ribonuclease Z/Hydroxyacylglutathione hydrolase-like"/>
    <property type="match status" value="1"/>
</dbReference>
<accession>A0ABT3QV85</accession>
<comment type="caution">
    <text evidence="3">The sequence shown here is derived from an EMBL/GenBank/DDBJ whole genome shotgun (WGS) entry which is preliminary data.</text>
</comment>
<proteinExistence type="predicted"/>
<organism evidence="3 4">
    <name type="scientific">Roseibium salinum</name>
    <dbReference type="NCBI Taxonomy" id="1604349"/>
    <lineage>
        <taxon>Bacteria</taxon>
        <taxon>Pseudomonadati</taxon>
        <taxon>Pseudomonadota</taxon>
        <taxon>Alphaproteobacteria</taxon>
        <taxon>Hyphomicrobiales</taxon>
        <taxon>Stappiaceae</taxon>
        <taxon>Roseibium</taxon>
    </lineage>
</organism>
<dbReference type="Proteomes" id="UP001300261">
    <property type="component" value="Unassembled WGS sequence"/>
</dbReference>
<reference evidence="3 4" key="1">
    <citation type="journal article" date="2016" name="Int. J. Syst. Evol. Microbiol.">
        <title>Labrenzia salina sp. nov., isolated from the rhizosphere of the halophyte Arthrocnemum macrostachyum.</title>
        <authorList>
            <person name="Camacho M."/>
            <person name="Redondo-Gomez S."/>
            <person name="Rodriguez-Llorente I."/>
            <person name="Rohde M."/>
            <person name="Sproer C."/>
            <person name="Schumann P."/>
            <person name="Klenk H.P."/>
            <person name="Montero-Calasanz M.D.C."/>
        </authorList>
    </citation>
    <scope>NUCLEOTIDE SEQUENCE [LARGE SCALE GENOMIC DNA]</scope>
    <source>
        <strain evidence="3 4">DSM 29163</strain>
    </source>
</reference>
<feature type="domain" description="Metallo-beta-lactamase" evidence="2">
    <location>
        <begin position="18"/>
        <end position="245"/>
    </location>
</feature>
<dbReference type="CDD" id="cd07719">
    <property type="entry name" value="arylsulfatase_AtsA-like_MBL-fold"/>
    <property type="match status" value="1"/>
</dbReference>
<evidence type="ECO:0000313" key="4">
    <source>
        <dbReference type="Proteomes" id="UP001300261"/>
    </source>
</evidence>
<gene>
    <name evidence="3" type="ORF">ON753_00230</name>
</gene>
<evidence type="ECO:0000259" key="2">
    <source>
        <dbReference type="SMART" id="SM00849"/>
    </source>
</evidence>
<dbReference type="EMBL" id="JAPEVI010000001">
    <property type="protein sequence ID" value="MCX2720841.1"/>
    <property type="molecule type" value="Genomic_DNA"/>
</dbReference>
<dbReference type="InterPro" id="IPR036866">
    <property type="entry name" value="RibonucZ/Hydroxyglut_hydro"/>
</dbReference>
<dbReference type="InterPro" id="IPR044094">
    <property type="entry name" value="AtsA-like_MBL-fold"/>
</dbReference>
<sequence>MRLTILGSGSPEAYARRASSGYLLEAGDDVILFDCGGGVFDNLVRTGRKPSDVTHLFFTHLHSDHMMDYARLVHAAWDEGGAPLRVFGPPPIARITEQYFGAEGVLSHDLRARTRFLPSQEVWKARGGTLPRPWPAPEVTEIRPGFVFEGDGWRLTSCEVPHAQPHLVCMGFRVDRDGASFVYSGDAGACDALTSICTGADLLLHWCYRLDGEQAHPAMIPLTPAPSEIGRMAEAAGVKRLVLTHFRVHMDGDGIHDKVLADLDTVFSGPAEIAEDLKTITISGV</sequence>
<evidence type="ECO:0000256" key="1">
    <source>
        <dbReference type="ARBA" id="ARBA00022801"/>
    </source>
</evidence>
<protein>
    <submittedName>
        <fullName evidence="3">MBL fold metallo-hydrolase</fullName>
    </submittedName>
</protein>
<dbReference type="Pfam" id="PF12706">
    <property type="entry name" value="Lactamase_B_2"/>
    <property type="match status" value="1"/>
</dbReference>
<dbReference type="SMART" id="SM00849">
    <property type="entry name" value="Lactamase_B"/>
    <property type="match status" value="1"/>
</dbReference>
<dbReference type="SUPFAM" id="SSF56281">
    <property type="entry name" value="Metallo-hydrolase/oxidoreductase"/>
    <property type="match status" value="1"/>
</dbReference>
<name>A0ABT3QV85_9HYPH</name>
<evidence type="ECO:0000313" key="3">
    <source>
        <dbReference type="EMBL" id="MCX2720841.1"/>
    </source>
</evidence>
<dbReference type="PANTHER" id="PTHR46018:SF2">
    <property type="entry name" value="ZINC PHOSPHODIESTERASE ELAC PROTEIN 1"/>
    <property type="match status" value="1"/>
</dbReference>
<dbReference type="PANTHER" id="PTHR46018">
    <property type="entry name" value="ZINC PHOSPHODIESTERASE ELAC PROTEIN 1"/>
    <property type="match status" value="1"/>
</dbReference>
<keyword evidence="4" id="KW-1185">Reference proteome</keyword>
<dbReference type="RefSeq" id="WP_265960540.1">
    <property type="nucleotide sequence ID" value="NZ_JAPEVI010000001.1"/>
</dbReference>
<dbReference type="InterPro" id="IPR001279">
    <property type="entry name" value="Metallo-B-lactamas"/>
</dbReference>
<keyword evidence="1" id="KW-0378">Hydrolase</keyword>